<reference evidence="2" key="1">
    <citation type="submission" date="2020-05" db="EMBL/GenBank/DDBJ databases">
        <authorList>
            <person name="Rincon C."/>
            <person name="Sanders R I."/>
            <person name="Robbins C."/>
            <person name="Chaturvedi A."/>
        </authorList>
    </citation>
    <scope>NUCLEOTIDE SEQUENCE</scope>
    <source>
        <strain evidence="2">CHB12</strain>
    </source>
</reference>
<feature type="compositionally biased region" description="Acidic residues" evidence="1">
    <location>
        <begin position="9"/>
        <end position="30"/>
    </location>
</feature>
<sequence length="197" mass="22733">MEMEKDFSSGDDNEYEDLEEDPIGNDDEYEDLEKNLVDFEEIFSKYKNLEKDLESVIEESSIQSELNNGEPLFEIDRDALANAKKFAQQNVSDEDEDEFSETESDEETSSDKLVWQKKVLAQLVPILCTINQEKSNITSELSSSESFSSISVPSLFIILVIFALVKFDYNTHKKLNPKNLTPKHFFKFGECNFMMVF</sequence>
<evidence type="ECO:0000256" key="1">
    <source>
        <dbReference type="SAM" id="MobiDB-lite"/>
    </source>
</evidence>
<name>A0A916E7F8_9GLOM</name>
<feature type="region of interest" description="Disordered" evidence="1">
    <location>
        <begin position="86"/>
        <end position="108"/>
    </location>
</feature>
<evidence type="ECO:0000313" key="3">
    <source>
        <dbReference type="Proteomes" id="UP000684084"/>
    </source>
</evidence>
<protein>
    <submittedName>
        <fullName evidence="2">Uncharacterized protein</fullName>
    </submittedName>
</protein>
<organism evidence="2 3">
    <name type="scientific">Rhizophagus irregularis</name>
    <dbReference type="NCBI Taxonomy" id="588596"/>
    <lineage>
        <taxon>Eukaryota</taxon>
        <taxon>Fungi</taxon>
        <taxon>Fungi incertae sedis</taxon>
        <taxon>Mucoromycota</taxon>
        <taxon>Glomeromycotina</taxon>
        <taxon>Glomeromycetes</taxon>
        <taxon>Glomerales</taxon>
        <taxon>Glomeraceae</taxon>
        <taxon>Rhizophagus</taxon>
    </lineage>
</organism>
<accession>A0A916E7F8</accession>
<gene>
    <name evidence="2" type="ORF">CHRIB12_LOCUS10984</name>
</gene>
<feature type="compositionally biased region" description="Acidic residues" evidence="1">
    <location>
        <begin position="92"/>
        <end position="108"/>
    </location>
</feature>
<dbReference type="VEuPathDB" id="FungiDB:RhiirFUN_006149"/>
<comment type="caution">
    <text evidence="2">The sequence shown here is derived from an EMBL/GenBank/DDBJ whole genome shotgun (WGS) entry which is preliminary data.</text>
</comment>
<proteinExistence type="predicted"/>
<evidence type="ECO:0000313" key="2">
    <source>
        <dbReference type="EMBL" id="CAB5366604.1"/>
    </source>
</evidence>
<dbReference type="AlphaFoldDB" id="A0A916E7F8"/>
<feature type="region of interest" description="Disordered" evidence="1">
    <location>
        <begin position="1"/>
        <end position="30"/>
    </location>
</feature>
<dbReference type="OrthoDB" id="10583435at2759"/>
<dbReference type="Proteomes" id="UP000684084">
    <property type="component" value="Unassembled WGS sequence"/>
</dbReference>
<dbReference type="EMBL" id="CAGKOT010000022">
    <property type="protein sequence ID" value="CAB5366604.1"/>
    <property type="molecule type" value="Genomic_DNA"/>
</dbReference>